<dbReference type="AlphaFoldDB" id="A0A1D8UQG3"/>
<evidence type="ECO:0000256" key="1">
    <source>
        <dbReference type="ARBA" id="ARBA00010690"/>
    </source>
</evidence>
<dbReference type="Gene3D" id="3.40.1690.10">
    <property type="entry name" value="secretion proteins EscU"/>
    <property type="match status" value="1"/>
</dbReference>
<comment type="similarity">
    <text evidence="1">Belongs to the type III secretion exporter family.</text>
</comment>
<dbReference type="SUPFAM" id="SSF160544">
    <property type="entry name" value="EscU C-terminal domain-like"/>
    <property type="match status" value="1"/>
</dbReference>
<protein>
    <submittedName>
        <fullName evidence="2">Uncharacterized protein</fullName>
    </submittedName>
</protein>
<dbReference type="GO" id="GO:0009306">
    <property type="term" value="P:protein secretion"/>
    <property type="evidence" value="ECO:0007669"/>
    <property type="project" value="InterPro"/>
</dbReference>
<dbReference type="PRINTS" id="PR00950">
    <property type="entry name" value="TYPE3IMSPROT"/>
</dbReference>
<dbReference type="STRING" id="153496.A0U89_00645"/>
<name>A0A1D8UQG3_9PROT</name>
<reference evidence="2 3" key="1">
    <citation type="journal article" date="2016" name="Microb. Cell Fact.">
        <title>Dissection of exopolysaccharide biosynthesis in Kozakia baliensis.</title>
        <authorList>
            <person name="Brandt J.U."/>
            <person name="Jakob F."/>
            <person name="Behr J."/>
            <person name="Geissler A.J."/>
            <person name="Vogel R.F."/>
        </authorList>
    </citation>
    <scope>NUCLEOTIDE SEQUENCE [LARGE SCALE GENOMIC DNA]</scope>
    <source>
        <strain evidence="2 3">DSM 14400</strain>
    </source>
</reference>
<dbReference type="KEGG" id="kba:A0U89_00645"/>
<dbReference type="Proteomes" id="UP000179145">
    <property type="component" value="Chromosome"/>
</dbReference>
<dbReference type="OrthoDB" id="9807950at2"/>
<evidence type="ECO:0000313" key="3">
    <source>
        <dbReference type="Proteomes" id="UP000179145"/>
    </source>
</evidence>
<organism evidence="2 3">
    <name type="scientific">Kozakia baliensis</name>
    <dbReference type="NCBI Taxonomy" id="153496"/>
    <lineage>
        <taxon>Bacteria</taxon>
        <taxon>Pseudomonadati</taxon>
        <taxon>Pseudomonadota</taxon>
        <taxon>Alphaproteobacteria</taxon>
        <taxon>Acetobacterales</taxon>
        <taxon>Acetobacteraceae</taxon>
        <taxon>Kozakia</taxon>
    </lineage>
</organism>
<evidence type="ECO:0000313" key="2">
    <source>
        <dbReference type="EMBL" id="AOX15883.1"/>
    </source>
</evidence>
<dbReference type="PANTHER" id="PTHR30531">
    <property type="entry name" value="FLAGELLAR BIOSYNTHETIC PROTEIN FLHB"/>
    <property type="match status" value="1"/>
</dbReference>
<dbReference type="Gene3D" id="6.10.250.2080">
    <property type="match status" value="1"/>
</dbReference>
<dbReference type="EMBL" id="CP014674">
    <property type="protein sequence ID" value="AOX15883.1"/>
    <property type="molecule type" value="Genomic_DNA"/>
</dbReference>
<dbReference type="PANTHER" id="PTHR30531:SF12">
    <property type="entry name" value="FLAGELLAR BIOSYNTHETIC PROTEIN FLHB"/>
    <property type="match status" value="1"/>
</dbReference>
<gene>
    <name evidence="2" type="ORF">A0U89_00645</name>
</gene>
<accession>A0A1D8UQG3</accession>
<proteinExistence type="inferred from homology"/>
<dbReference type="GO" id="GO:0005886">
    <property type="term" value="C:plasma membrane"/>
    <property type="evidence" value="ECO:0007669"/>
    <property type="project" value="TreeGrafter"/>
</dbReference>
<dbReference type="Pfam" id="PF01312">
    <property type="entry name" value="Bac_export_2"/>
    <property type="match status" value="1"/>
</dbReference>
<dbReference type="RefSeq" id="WP_070401741.1">
    <property type="nucleotide sequence ID" value="NZ_BJVW01000004.1"/>
</dbReference>
<dbReference type="eggNOG" id="COG1377">
    <property type="taxonomic scope" value="Bacteria"/>
</dbReference>
<sequence length="358" mass="39319">MADSEDRTEAPSQRRLDQAREEGNVSLSREALSAAALAVGVLMIPKLISNVRYSFYILRGMMWHAGDQPLSSINTARILMIVLRTILSVFLPFGSMILAAILACGLMQTGFLLRPAGMAPDFKRISPLSGISRLFSASALVELLKSVAKCGVFVAIAFVLGRSFLQQGPTLVGLNPIKLTEAFSLSVKHLGMAFIGAQILIAGADIFWNRTKRLSKLKMSRQELKEEYRQTEGDPHVKGKLRQIRAKLSRQRMMNAVKGATVVVTNPTHYAVALLYEKGNAGAPKIVAKGMDEVAARIREVARESRVPIMPNPPLARALYNLPLDTEIPVEHFKLVASIIAYVWKLKQPAPLPPRQDG</sequence>
<dbReference type="InterPro" id="IPR006135">
    <property type="entry name" value="T3SS_substrate_exporter"/>
</dbReference>
<dbReference type="InterPro" id="IPR029025">
    <property type="entry name" value="T3SS_substrate_exporter_C"/>
</dbReference>
<keyword evidence="3" id="KW-1185">Reference proteome</keyword>